<reference evidence="1" key="1">
    <citation type="submission" date="2022-07" db="EMBL/GenBank/DDBJ databases">
        <title>Phylogenomic reconstructions and comparative analyses of Kickxellomycotina fungi.</title>
        <authorList>
            <person name="Reynolds N.K."/>
            <person name="Stajich J.E."/>
            <person name="Barry K."/>
            <person name="Grigoriev I.V."/>
            <person name="Crous P."/>
            <person name="Smith M.E."/>
        </authorList>
    </citation>
    <scope>NUCLEOTIDE SEQUENCE</scope>
    <source>
        <strain evidence="1">CBS 109366</strain>
    </source>
</reference>
<evidence type="ECO:0000313" key="2">
    <source>
        <dbReference type="Proteomes" id="UP001140234"/>
    </source>
</evidence>
<gene>
    <name evidence="1" type="primary">SES1_2</name>
    <name evidence="1" type="ORF">IWQ57_004976</name>
</gene>
<name>A0ACC1JPL8_9FUNG</name>
<organism evidence="1 2">
    <name type="scientific">Coemansia nantahalensis</name>
    <dbReference type="NCBI Taxonomy" id="2789366"/>
    <lineage>
        <taxon>Eukaryota</taxon>
        <taxon>Fungi</taxon>
        <taxon>Fungi incertae sedis</taxon>
        <taxon>Zoopagomycota</taxon>
        <taxon>Kickxellomycotina</taxon>
        <taxon>Kickxellomycetes</taxon>
        <taxon>Kickxellales</taxon>
        <taxon>Kickxellaceae</taxon>
        <taxon>Coemansia</taxon>
    </lineage>
</organism>
<sequence length="164" mass="18081">MLDINLFQAGKGGNPEAIRKSQRARGANPETVDEIIQKYQEWTGVKYELDEANRAVNAVQKEIAIKAKAKEDASGLLAQKKDLDTKKKELSETEKAKDKELRAMVSTVGNIVHESVPVSTTEDDNEVIRTHFVGGTEPVQDAGLRPHHEVLYLLGGFDSKRGAN</sequence>
<evidence type="ECO:0000313" key="1">
    <source>
        <dbReference type="EMBL" id="KAJ2764950.1"/>
    </source>
</evidence>
<protein>
    <submittedName>
        <fullName evidence="1">Cytosolic seryl-tRNA synthetase</fullName>
        <ecNumber evidence="1">6.1.1.11</ecNumber>
    </submittedName>
</protein>
<dbReference type="EMBL" id="JANBUJ010002170">
    <property type="protein sequence ID" value="KAJ2764950.1"/>
    <property type="molecule type" value="Genomic_DNA"/>
</dbReference>
<dbReference type="EC" id="6.1.1.11" evidence="1"/>
<proteinExistence type="predicted"/>
<keyword evidence="2" id="KW-1185">Reference proteome</keyword>
<comment type="caution">
    <text evidence="1">The sequence shown here is derived from an EMBL/GenBank/DDBJ whole genome shotgun (WGS) entry which is preliminary data.</text>
</comment>
<feature type="non-terminal residue" evidence="1">
    <location>
        <position position="164"/>
    </location>
</feature>
<dbReference type="Proteomes" id="UP001140234">
    <property type="component" value="Unassembled WGS sequence"/>
</dbReference>
<accession>A0ACC1JPL8</accession>
<keyword evidence="1" id="KW-0436">Ligase</keyword>